<reference evidence="1" key="1">
    <citation type="submission" date="2019-08" db="EMBL/GenBank/DDBJ databases">
        <authorList>
            <person name="Kucharzyk K."/>
            <person name="Murdoch R.W."/>
            <person name="Higgins S."/>
            <person name="Loffler F."/>
        </authorList>
    </citation>
    <scope>NUCLEOTIDE SEQUENCE</scope>
</reference>
<proteinExistence type="predicted"/>
<comment type="caution">
    <text evidence="1">The sequence shown here is derived from an EMBL/GenBank/DDBJ whole genome shotgun (WGS) entry which is preliminary data.</text>
</comment>
<organism evidence="1">
    <name type="scientific">bioreactor metagenome</name>
    <dbReference type="NCBI Taxonomy" id="1076179"/>
    <lineage>
        <taxon>unclassified sequences</taxon>
        <taxon>metagenomes</taxon>
        <taxon>ecological metagenomes</taxon>
    </lineage>
</organism>
<sequence>MTYWINYEGSDDEYRKNNDRDCILTGGNLYADTLFSLWLPLRYTLNYFDCDKWIEWKEYEEKSLKPHARNLKKHNDCLKDISENISIFLPETELTNMLSTLFRLGIERANVMILPYRKWNNLRGETPYFDYMPHFLYDLLNTNNEYFLHALKKWISDEHLEMFFEDNIVSK</sequence>
<protein>
    <submittedName>
        <fullName evidence="1">Uncharacterized protein</fullName>
    </submittedName>
</protein>
<accession>A0A645ICT1</accession>
<dbReference type="AlphaFoldDB" id="A0A645ICT1"/>
<gene>
    <name evidence="1" type="ORF">SDC9_196731</name>
</gene>
<name>A0A645ICT1_9ZZZZ</name>
<evidence type="ECO:0000313" key="1">
    <source>
        <dbReference type="EMBL" id="MPN49118.1"/>
    </source>
</evidence>
<dbReference type="EMBL" id="VSSQ01112083">
    <property type="protein sequence ID" value="MPN49118.1"/>
    <property type="molecule type" value="Genomic_DNA"/>
</dbReference>